<evidence type="ECO:0000256" key="3">
    <source>
        <dbReference type="ARBA" id="ARBA00012733"/>
    </source>
</evidence>
<dbReference type="EMBL" id="RCYR01000001">
    <property type="protein sequence ID" value="RYS82469.1"/>
    <property type="molecule type" value="Genomic_DNA"/>
</dbReference>
<keyword evidence="10" id="KW-0812">Transmembrane</keyword>
<dbReference type="InterPro" id="IPR026856">
    <property type="entry name" value="Sialidase_fam"/>
</dbReference>
<feature type="transmembrane region" description="Helical" evidence="10">
    <location>
        <begin position="1951"/>
        <end position="1970"/>
    </location>
</feature>
<comment type="caution">
    <text evidence="12">The sequence shown here is derived from an EMBL/GenBank/DDBJ whole genome shotgun (WGS) entry which is preliminary data.</text>
</comment>
<dbReference type="Gene3D" id="3.40.50.1110">
    <property type="entry name" value="SGNH hydrolase"/>
    <property type="match status" value="2"/>
</dbReference>
<dbReference type="Gene3D" id="2.120.10.10">
    <property type="match status" value="1"/>
</dbReference>
<feature type="domain" description="Laminin G" evidence="11">
    <location>
        <begin position="67"/>
        <end position="254"/>
    </location>
</feature>
<dbReference type="Gene3D" id="2.60.120.200">
    <property type="match status" value="2"/>
</dbReference>
<evidence type="ECO:0000259" key="11">
    <source>
        <dbReference type="PROSITE" id="PS50025"/>
    </source>
</evidence>
<keyword evidence="5" id="KW-0677">Repeat</keyword>
<dbReference type="EC" id="3.2.1.18" evidence="3"/>
<sequence>MRDWKRWTAVLLAGSLAFTAADDMKLIVQAYEMQNEQGQESYQAESKSKLDDLKEKAVLFQEFQGEEQRFDGTRAVDVSDHAEQIHKIETGSVVFRFKASKKADGVLLGAKDKTIDLPTDLNRGSDCTSFFIRANEKFRMVYKHTAAEHVGPASFSDGNWHTVVVSSQNEKSMRLTIDGQEMWSNTDAGNRGLFSKQSVLDQVTIGAQKTKDGQVYKGFQGEISHVIITSETLTDADAIAISKPETSGEIASGSAVGEMFQIQYGDNSWVFTGGEAVQGGFAQTRGVRNYVGQFEEYVRWTKAGNENGRQRYTINTGKAGQTLKDVVDNYQTLVADYSPKAAAYLVGKEDYQAGEAGIASFQDSLRQFINLSLGLKENGKGFAVIQKPFAVKDDAVNATIMLYCKAVDEVVKEYEDESEKLDRIVVVDHFAQTNQDDFKNNKLKDGQTLNAAGHFEIGKQFSAATIKTTDSYPGNGVTLNLKEEEQPDVYLNVLPVVTAENAGLHVQIPETNETSWRYELSIGDKKITGSADGNTFTITGAESGKEYLFKCISSDGTTQLQTVTGKTEAGNVGIAYGQTLDEKQKALSEKLKEKDKMTWLFMGDSITHAALWTKGYDGIAQTFEKYLKDEMGRASDTVINTAVSGATTTSTLNNIEQRLEKYTPDVVSIMLGTNDAATGGLTADIYKKNLETIIEKIRNKNKDAVIILRTPTPMWNTGSREANIPQYIAKMKQVADEQNLIYIDQYTELQKAFNDYGWLKKDTVLFGNNLHPGANGHLLMTRHFLKGCGLWKEDSAIANLFYEMPINEKTSEITPEVIKTPNRIGVSLEKLKEDSKSQIGAVHLKAVSKASGQTYETDAEAGEKLIVLKNLPENQKYEVEVSAWLKDRAEKTVFQKQEIELNNTLEEAFDICLSDEKVENLNEGTTVGTFTVNEMAPEGNYVFSLCTGEGDTHNPYFAIENGVLKTAKKLEEGKTYTIRLKAKNAEAEKEKIFKIYAVGRGLVFRKEDQKIAVGSPVELSTKDYAEKLMKLEEGTILVHYTSTSDQAIQSLFSVSNAKAGHENRHFHVYIRPEGVLGCEIRNESAMNYGFKAANAVKADYKGKPAENIIALQADKEKGTYQLFANGEKVLTVDAAALGGYRFISEITGLDTVSLGATKRGGINKYTFGGNIHKIEVYETPLTDEELIEETKKTAYPELQQIFHKNDGTGANYYRIPALLTLKSGTVISAADARFGGTHDSPNNIDIAVARSEDGGKNWSKPELPFHYEDYEDNTLEIPVGTQTRVNQSASFIDPVLLQDEETERVFLISDAMAAGYGSPQAVTGSGYKEIQGKKYLKLQKAGETDYNYTVRENGVIYNDTTNQPTEYSLNSNFEILKDNVLQTVKQKSSRFDPTNGSGQLVTDETDKDVPMNIMYADAVFKALPTTWLYMKYSDDDGKTWSDPILLNGMVKAEDSRVLVTGPGRGMQIKNGEYKGRLIVPVYDTAQSGIIYSDDHGATWNYAKGPSTKKAAMSESQIVEMPDGTLRVYARSTGSKIAEAVSLDGGKTWTEAAYVPGMTQPGWGSQLSVIRYGGLIEGKPALIMSTPAGVGNYRRDGRVKIGLITDTGKEGSEKYKIDWTYDYSVDSKNAGFAYSCLSELPNHQIGLMYEKYDSYNPAELHSQDIMKYEELSLSELMGKEVVEIIPQTEGKGTVSQRNTVKKGSKITIEAYPEEGYQFVRWEDEKGNPVSEQEKYTFDAKESAAFTAVFEQEKEEVDKSHLKEAIRHAEEQMQDEKYQDVIPVVREEYEEAYKNAKAIDEKPDATSEEVETAYKTLIEVGKRLTMYKGDLTELQAAYDLYAGKDLSIYTQDSKTVLEEALKEAEKVLKLGENAVKEDVNEALEKLQKAIEGLEKSEPNPPTDPEFPTDPDSGNTDIVNPDNSLSPDDTPSTNGTPSASDEKAVATGDKETPVGWTTLGFAAMLAAAGRFLGRKKRR</sequence>
<dbReference type="Pfam" id="PF07554">
    <property type="entry name" value="FIVAR"/>
    <property type="match status" value="2"/>
</dbReference>
<dbReference type="RefSeq" id="WP_004845335.1">
    <property type="nucleotide sequence ID" value="NZ_CAUEFA010000008.1"/>
</dbReference>
<keyword evidence="10" id="KW-0472">Membrane</keyword>
<keyword evidence="7" id="KW-0326">Glycosidase</keyword>
<evidence type="ECO:0000256" key="2">
    <source>
        <dbReference type="ARBA" id="ARBA00009348"/>
    </source>
</evidence>
<dbReference type="InterPro" id="IPR013830">
    <property type="entry name" value="SGNH_hydro"/>
</dbReference>
<dbReference type="PANTHER" id="PTHR10628:SF30">
    <property type="entry name" value="EXO-ALPHA-SIALIDASE"/>
    <property type="match status" value="1"/>
</dbReference>
<dbReference type="Gene3D" id="2.40.220.10">
    <property type="entry name" value="Intramolecular Trans-sialidase, Domain 3"/>
    <property type="match status" value="1"/>
</dbReference>
<feature type="compositionally biased region" description="Basic and acidic residues" evidence="9">
    <location>
        <begin position="1937"/>
        <end position="1949"/>
    </location>
</feature>
<dbReference type="InterPro" id="IPR013320">
    <property type="entry name" value="ConA-like_dom_sf"/>
</dbReference>
<dbReference type="GO" id="GO:0016020">
    <property type="term" value="C:membrane"/>
    <property type="evidence" value="ECO:0007669"/>
    <property type="project" value="TreeGrafter"/>
</dbReference>
<dbReference type="InterPro" id="IPR044060">
    <property type="entry name" value="Bacterial_rp_domain"/>
</dbReference>
<evidence type="ECO:0000256" key="9">
    <source>
        <dbReference type="SAM" id="MobiDB-lite"/>
    </source>
</evidence>
<dbReference type="InterPro" id="IPR036514">
    <property type="entry name" value="SGNH_hydro_sf"/>
</dbReference>
<feature type="coiled-coil region" evidence="8">
    <location>
        <begin position="1750"/>
        <end position="1777"/>
    </location>
</feature>
<comment type="catalytic activity">
    <reaction evidence="1">
        <text>Hydrolysis of alpha-(2-&gt;3)-, alpha-(2-&gt;6)-, alpha-(2-&gt;8)- glycosidic linkages of terminal sialic acid residues in oligosaccharides, glycoproteins, glycolipids, colominic acid and synthetic substrates.</text>
        <dbReference type="EC" id="3.2.1.18"/>
    </reaction>
</comment>
<keyword evidence="8" id="KW-0175">Coiled coil</keyword>
<dbReference type="SUPFAM" id="SSF52266">
    <property type="entry name" value="SGNH hydrolase"/>
    <property type="match status" value="2"/>
</dbReference>
<gene>
    <name evidence="12" type="ORF">EAI93_01880</name>
</gene>
<feature type="region of interest" description="Disordered" evidence="9">
    <location>
        <begin position="1890"/>
        <end position="1951"/>
    </location>
</feature>
<dbReference type="CDD" id="cd00110">
    <property type="entry name" value="LamG"/>
    <property type="match status" value="1"/>
</dbReference>
<accession>A0A4Q5CCW2</accession>
<dbReference type="InterPro" id="IPR011040">
    <property type="entry name" value="Sialidase"/>
</dbReference>
<dbReference type="SUPFAM" id="SSF50939">
    <property type="entry name" value="Sialidases"/>
    <property type="match status" value="1"/>
</dbReference>
<evidence type="ECO:0000256" key="7">
    <source>
        <dbReference type="ARBA" id="ARBA00023295"/>
    </source>
</evidence>
<dbReference type="InterPro" id="IPR001791">
    <property type="entry name" value="Laminin_G"/>
</dbReference>
<reference evidence="12 13" key="1">
    <citation type="journal article" date="2019" name="Science, e1252229">
        <title>Invertible promoters mediate bacterial phase variation, antibiotic resistance, and host adaptation in the gut.</title>
        <authorList>
            <person name="Jiang X."/>
            <person name="Hall A.B."/>
            <person name="Arthur T.D."/>
            <person name="Plichta D.R."/>
            <person name="Covington C.T."/>
            <person name="Poyet M."/>
            <person name="Crothers J."/>
            <person name="Moses P.L."/>
            <person name="Tolonen A.C."/>
            <person name="Vlamakis H."/>
            <person name="Alm E.J."/>
            <person name="Xavier R.J."/>
        </authorList>
    </citation>
    <scope>NUCLEOTIDE SEQUENCE [LARGE SCALE GENOMIC DNA]</scope>
    <source>
        <strain evidence="13">aa_0143</strain>
    </source>
</reference>
<dbReference type="PANTHER" id="PTHR10628">
    <property type="entry name" value="SIALIDASE"/>
    <property type="match status" value="1"/>
</dbReference>
<dbReference type="GO" id="GO:0006689">
    <property type="term" value="P:ganglioside catabolic process"/>
    <property type="evidence" value="ECO:0007669"/>
    <property type="project" value="TreeGrafter"/>
</dbReference>
<dbReference type="PROSITE" id="PS50025">
    <property type="entry name" value="LAM_G_DOMAIN"/>
    <property type="match status" value="1"/>
</dbReference>
<evidence type="ECO:0000313" key="12">
    <source>
        <dbReference type="EMBL" id="RYS82469.1"/>
    </source>
</evidence>
<keyword evidence="6" id="KW-0378">Hydrolase</keyword>
<name>A0A4Q5CCW2_9FIRM</name>
<dbReference type="GO" id="GO:0009313">
    <property type="term" value="P:oligosaccharide catabolic process"/>
    <property type="evidence" value="ECO:0007669"/>
    <property type="project" value="TreeGrafter"/>
</dbReference>
<dbReference type="SUPFAM" id="SSF49899">
    <property type="entry name" value="Concanavalin A-like lectins/glucanases"/>
    <property type="match status" value="2"/>
</dbReference>
<dbReference type="Pfam" id="PF13472">
    <property type="entry name" value="Lipase_GDSL_2"/>
    <property type="match status" value="1"/>
</dbReference>
<evidence type="ECO:0000256" key="5">
    <source>
        <dbReference type="ARBA" id="ARBA00022737"/>
    </source>
</evidence>
<comment type="similarity">
    <text evidence="2">Belongs to the glycosyl hydrolase 33 family.</text>
</comment>
<dbReference type="InterPro" id="IPR004124">
    <property type="entry name" value="Glyco_hydro_33_N"/>
</dbReference>
<dbReference type="InterPro" id="IPR023364">
    <property type="entry name" value="Trans_sialidase_dom3"/>
</dbReference>
<dbReference type="Pfam" id="PF18998">
    <property type="entry name" value="Flg_new_2"/>
    <property type="match status" value="1"/>
</dbReference>
<evidence type="ECO:0000256" key="1">
    <source>
        <dbReference type="ARBA" id="ARBA00000427"/>
    </source>
</evidence>
<evidence type="ECO:0000256" key="6">
    <source>
        <dbReference type="ARBA" id="ARBA00022801"/>
    </source>
</evidence>
<evidence type="ECO:0000256" key="10">
    <source>
        <dbReference type="SAM" id="Phobius"/>
    </source>
</evidence>
<dbReference type="Proteomes" id="UP000292665">
    <property type="component" value="Unassembled WGS sequence"/>
</dbReference>
<dbReference type="InterPro" id="IPR036278">
    <property type="entry name" value="Sialidase_sf"/>
</dbReference>
<dbReference type="SMART" id="SM00282">
    <property type="entry name" value="LamG"/>
    <property type="match status" value="1"/>
</dbReference>
<dbReference type="Pfam" id="PF13088">
    <property type="entry name" value="BNR_2"/>
    <property type="match status" value="1"/>
</dbReference>
<protein>
    <recommendedName>
        <fullName evidence="3">exo-alpha-sialidase</fullName>
        <ecNumber evidence="3">3.2.1.18</ecNumber>
    </recommendedName>
</protein>
<proteinExistence type="inferred from homology"/>
<dbReference type="Pfam" id="PF02973">
    <property type="entry name" value="Sialidase"/>
    <property type="match status" value="1"/>
</dbReference>
<dbReference type="GO" id="GO:0004308">
    <property type="term" value="F:exo-alpha-sialidase activity"/>
    <property type="evidence" value="ECO:0007669"/>
    <property type="project" value="UniProtKB-EC"/>
</dbReference>
<keyword evidence="4" id="KW-0732">Signal</keyword>
<evidence type="ECO:0000256" key="4">
    <source>
        <dbReference type="ARBA" id="ARBA00022729"/>
    </source>
</evidence>
<dbReference type="GO" id="GO:0005737">
    <property type="term" value="C:cytoplasm"/>
    <property type="evidence" value="ECO:0007669"/>
    <property type="project" value="TreeGrafter"/>
</dbReference>
<evidence type="ECO:0000256" key="8">
    <source>
        <dbReference type="SAM" id="Coils"/>
    </source>
</evidence>
<dbReference type="Gene3D" id="1.20.1270.90">
    <property type="entry name" value="AF1782-like"/>
    <property type="match status" value="2"/>
</dbReference>
<organism evidence="12 13">
    <name type="scientific">[Ruminococcus] torques</name>
    <dbReference type="NCBI Taxonomy" id="33039"/>
    <lineage>
        <taxon>Bacteria</taxon>
        <taxon>Bacillati</taxon>
        <taxon>Bacillota</taxon>
        <taxon>Clostridia</taxon>
        <taxon>Lachnospirales</taxon>
        <taxon>Lachnospiraceae</taxon>
        <taxon>Mediterraneibacter</taxon>
    </lineage>
</organism>
<evidence type="ECO:0000313" key="13">
    <source>
        <dbReference type="Proteomes" id="UP000292665"/>
    </source>
</evidence>
<dbReference type="Pfam" id="PF02210">
    <property type="entry name" value="Laminin_G_2"/>
    <property type="match status" value="1"/>
</dbReference>
<keyword evidence="10" id="KW-1133">Transmembrane helix</keyword>
<dbReference type="CDD" id="cd15482">
    <property type="entry name" value="Sialidase_non-viral"/>
    <property type="match status" value="1"/>
</dbReference>
<feature type="compositionally biased region" description="Polar residues" evidence="9">
    <location>
        <begin position="1910"/>
        <end position="1936"/>
    </location>
</feature>